<feature type="domain" description="Glutamate synthase" evidence="4">
    <location>
        <begin position="139"/>
        <end position="461"/>
    </location>
</feature>
<dbReference type="InterPro" id="IPR013785">
    <property type="entry name" value="Aldolase_TIM"/>
</dbReference>
<keyword evidence="6" id="KW-1185">Reference proteome</keyword>
<dbReference type="EMBL" id="JBHUDD010000112">
    <property type="protein sequence ID" value="MFD1510472.1"/>
    <property type="molecule type" value="Genomic_DNA"/>
</dbReference>
<evidence type="ECO:0000256" key="1">
    <source>
        <dbReference type="ARBA" id="ARBA00009716"/>
    </source>
</evidence>
<feature type="transmembrane region" description="Helical" evidence="3">
    <location>
        <begin position="7"/>
        <end position="31"/>
    </location>
</feature>
<dbReference type="RefSeq" id="WP_379916683.1">
    <property type="nucleotide sequence ID" value="NZ_JBHUDD010000112.1"/>
</dbReference>
<protein>
    <submittedName>
        <fullName evidence="5">FMN-binding glutamate synthase family protein</fullName>
    </submittedName>
</protein>
<dbReference type="PANTHER" id="PTHR43819:SF1">
    <property type="entry name" value="ARCHAEAL-TYPE GLUTAMATE SYNTHASE [NADPH]"/>
    <property type="match status" value="1"/>
</dbReference>
<proteinExistence type="inferred from homology"/>
<sequence>MSFVQDALLMLALLFILALGAGVLVLLVLFVTDRLQTGDAIRRNYPVIGRFRHLFTGLGEFFRQYFFAMDREELPFNRAQRGWVENATKGKGNTIAFGSTRNLNVPGTPIFVNAVFPPLDDQFSATQPMQIGPTAAIPYNAKSIFNISGMSYGAISRPAVEALSRGAAKAGVWLNTGEGGLSPYHLTGACDIVYQIGTAKYGVRDAHGNLDDDRLRKLSEHPQIRMFELKLAQGAKPGKGGILPGEKVNAEIAEIRGIPLGRDSVSPNRHLDIGNFDELLDVVGHIREVTGKPCGFKTVIGSSDAWEDLFALIKARGDDSAPDFIAIDGGEGGTGAAPMPLMDLVGMPLREALLRMVDLRDQHGLKDRIRIIASGKLVNPGDVAMAICAGADFVTSARGFMFSLGCIQALKCNRNTCPTGITTHDPYLQRGLVVEDKFEKVANYATSIIKEVEMIAHSVGVAEPRLMRRRHVRLVQEDGTSTPLNKIRPSFNAPPA</sequence>
<dbReference type="SUPFAM" id="SSF51395">
    <property type="entry name" value="FMN-linked oxidoreductases"/>
    <property type="match status" value="1"/>
</dbReference>
<evidence type="ECO:0000256" key="3">
    <source>
        <dbReference type="SAM" id="Phobius"/>
    </source>
</evidence>
<keyword evidence="3" id="KW-1133">Transmembrane helix</keyword>
<accession>A0ABW4EGG3</accession>
<dbReference type="Pfam" id="PF01645">
    <property type="entry name" value="Glu_synthase"/>
    <property type="match status" value="1"/>
</dbReference>
<comment type="similarity">
    <text evidence="1 2">Belongs to the glutamate synthase family.</text>
</comment>
<dbReference type="InterPro" id="IPR002932">
    <property type="entry name" value="Glu_synthdom"/>
</dbReference>
<evidence type="ECO:0000313" key="6">
    <source>
        <dbReference type="Proteomes" id="UP001597186"/>
    </source>
</evidence>
<evidence type="ECO:0000256" key="2">
    <source>
        <dbReference type="PIRNR" id="PIRNR006429"/>
    </source>
</evidence>
<keyword evidence="3" id="KW-0472">Membrane</keyword>
<organism evidence="5 6">
    <name type="scientific">Lacimonas salitolerans</name>
    <dbReference type="NCBI Taxonomy" id="1323750"/>
    <lineage>
        <taxon>Bacteria</taxon>
        <taxon>Pseudomonadati</taxon>
        <taxon>Pseudomonadota</taxon>
        <taxon>Alphaproteobacteria</taxon>
        <taxon>Rhodobacterales</taxon>
        <taxon>Paracoccaceae</taxon>
        <taxon>Lacimonas</taxon>
    </lineage>
</organism>
<dbReference type="PANTHER" id="PTHR43819">
    <property type="entry name" value="ARCHAEAL-TYPE GLUTAMATE SYNTHASE [NADPH]"/>
    <property type="match status" value="1"/>
</dbReference>
<name>A0ABW4EGG3_9RHOB</name>
<evidence type="ECO:0000259" key="4">
    <source>
        <dbReference type="Pfam" id="PF01645"/>
    </source>
</evidence>
<keyword evidence="3" id="KW-0812">Transmembrane</keyword>
<dbReference type="Proteomes" id="UP001597186">
    <property type="component" value="Unassembled WGS sequence"/>
</dbReference>
<dbReference type="CDD" id="cd02808">
    <property type="entry name" value="GltS_FMN"/>
    <property type="match status" value="1"/>
</dbReference>
<dbReference type="PIRSF" id="PIRSF006429">
    <property type="entry name" value="GOGAT_lg_2"/>
    <property type="match status" value="1"/>
</dbReference>
<gene>
    <name evidence="5" type="ORF">ACFTOW_13820</name>
</gene>
<reference evidence="6" key="1">
    <citation type="journal article" date="2019" name="Int. J. Syst. Evol. Microbiol.">
        <title>The Global Catalogue of Microorganisms (GCM) 10K type strain sequencing project: providing services to taxonomists for standard genome sequencing and annotation.</title>
        <authorList>
            <consortium name="The Broad Institute Genomics Platform"/>
            <consortium name="The Broad Institute Genome Sequencing Center for Infectious Disease"/>
            <person name="Wu L."/>
            <person name="Ma J."/>
        </authorList>
    </citation>
    <scope>NUCLEOTIDE SEQUENCE [LARGE SCALE GENOMIC DNA]</scope>
    <source>
        <strain evidence="6">CGMCC 1.12477</strain>
    </source>
</reference>
<dbReference type="Gene3D" id="3.20.20.70">
    <property type="entry name" value="Aldolase class I"/>
    <property type="match status" value="1"/>
</dbReference>
<dbReference type="InterPro" id="IPR024188">
    <property type="entry name" value="GltB"/>
</dbReference>
<evidence type="ECO:0000313" key="5">
    <source>
        <dbReference type="EMBL" id="MFD1510472.1"/>
    </source>
</evidence>
<comment type="caution">
    <text evidence="5">The sequence shown here is derived from an EMBL/GenBank/DDBJ whole genome shotgun (WGS) entry which is preliminary data.</text>
</comment>